<gene>
    <name evidence="1" type="ORF">S03H2_12377</name>
</gene>
<dbReference type="AlphaFoldDB" id="X1HMW5"/>
<protein>
    <submittedName>
        <fullName evidence="1">Uncharacterized protein</fullName>
    </submittedName>
</protein>
<feature type="non-terminal residue" evidence="1">
    <location>
        <position position="1"/>
    </location>
</feature>
<organism evidence="1">
    <name type="scientific">marine sediment metagenome</name>
    <dbReference type="NCBI Taxonomy" id="412755"/>
    <lineage>
        <taxon>unclassified sequences</taxon>
        <taxon>metagenomes</taxon>
        <taxon>ecological metagenomes</taxon>
    </lineage>
</organism>
<comment type="caution">
    <text evidence="1">The sequence shown here is derived from an EMBL/GenBank/DDBJ whole genome shotgun (WGS) entry which is preliminary data.</text>
</comment>
<accession>X1HMW5</accession>
<evidence type="ECO:0000313" key="1">
    <source>
        <dbReference type="EMBL" id="GAH46638.1"/>
    </source>
</evidence>
<proteinExistence type="predicted"/>
<name>X1HMW5_9ZZZZ</name>
<dbReference type="EMBL" id="BARU01006300">
    <property type="protein sequence ID" value="GAH46638.1"/>
    <property type="molecule type" value="Genomic_DNA"/>
</dbReference>
<reference evidence="1" key="1">
    <citation type="journal article" date="2014" name="Front. Microbiol.">
        <title>High frequency of phylogenetically diverse reductive dehalogenase-homologous genes in deep subseafloor sedimentary metagenomes.</title>
        <authorList>
            <person name="Kawai M."/>
            <person name="Futagami T."/>
            <person name="Toyoda A."/>
            <person name="Takaki Y."/>
            <person name="Nishi S."/>
            <person name="Hori S."/>
            <person name="Arai W."/>
            <person name="Tsubouchi T."/>
            <person name="Morono Y."/>
            <person name="Uchiyama I."/>
            <person name="Ito T."/>
            <person name="Fujiyama A."/>
            <person name="Inagaki F."/>
            <person name="Takami H."/>
        </authorList>
    </citation>
    <scope>NUCLEOTIDE SEQUENCE</scope>
    <source>
        <strain evidence="1">Expedition CK06-06</strain>
    </source>
</reference>
<sequence length="42" mass="4821">FIYYISNDNQPFAKTDFTSGDLKFLQILAYSDNNFAAMLPIL</sequence>